<name>A0A512CBN8_9BACT</name>
<dbReference type="EMBL" id="BJYV01000009">
    <property type="protein sequence ID" value="GEO21621.1"/>
    <property type="molecule type" value="Genomic_DNA"/>
</dbReference>
<comment type="caution">
    <text evidence="1">The sequence shown here is derived from an EMBL/GenBank/DDBJ whole genome shotgun (WGS) entry which is preliminary data.</text>
</comment>
<dbReference type="Pfam" id="PF13671">
    <property type="entry name" value="AAA_33"/>
    <property type="match status" value="1"/>
</dbReference>
<dbReference type="InterPro" id="IPR027417">
    <property type="entry name" value="P-loop_NTPase"/>
</dbReference>
<dbReference type="SUPFAM" id="SSF52540">
    <property type="entry name" value="P-loop containing nucleoside triphosphate hydrolases"/>
    <property type="match status" value="1"/>
</dbReference>
<proteinExistence type="predicted"/>
<dbReference type="AlphaFoldDB" id="A0A512CBN8"/>
<evidence type="ECO:0000313" key="2">
    <source>
        <dbReference type="Proteomes" id="UP000321301"/>
    </source>
</evidence>
<sequence length="162" mass="18985">MIHLIVGNTGSGKTTYSSELKRKTTGIVFSIDKWNNTLFLADKKSSDGLSWFLERIDRAERMIMELVEQLENAKTDSILDLGLSKFEHREKFREFARERGYELKIHFLDIPKEIRLSRVMKRNSDKGATFEFEVSEEDFSFMESWFEKPDDNEMVDGIVITE</sequence>
<dbReference type="Proteomes" id="UP000321301">
    <property type="component" value="Unassembled WGS sequence"/>
</dbReference>
<dbReference type="RefSeq" id="WP_040414232.1">
    <property type="nucleotide sequence ID" value="NZ_BJYV01000009.1"/>
</dbReference>
<gene>
    <name evidence="1" type="ORF">CQA01_21550</name>
</gene>
<accession>A0A512CBN8</accession>
<organism evidence="1 2">
    <name type="scientific">Cyclobacterium qasimii</name>
    <dbReference type="NCBI Taxonomy" id="1350429"/>
    <lineage>
        <taxon>Bacteria</taxon>
        <taxon>Pseudomonadati</taxon>
        <taxon>Bacteroidota</taxon>
        <taxon>Cytophagia</taxon>
        <taxon>Cytophagales</taxon>
        <taxon>Cyclobacteriaceae</taxon>
        <taxon>Cyclobacterium</taxon>
    </lineage>
</organism>
<protein>
    <recommendedName>
        <fullName evidence="3">Zeta toxin</fullName>
    </recommendedName>
</protein>
<dbReference type="Gene3D" id="3.40.50.300">
    <property type="entry name" value="P-loop containing nucleotide triphosphate hydrolases"/>
    <property type="match status" value="1"/>
</dbReference>
<reference evidence="1 2" key="1">
    <citation type="submission" date="2019-07" db="EMBL/GenBank/DDBJ databases">
        <title>Whole genome shotgun sequence of Cyclobacterium qasimii NBRC 106168.</title>
        <authorList>
            <person name="Hosoyama A."/>
            <person name="Uohara A."/>
            <person name="Ohji S."/>
            <person name="Ichikawa N."/>
        </authorList>
    </citation>
    <scope>NUCLEOTIDE SEQUENCE [LARGE SCALE GENOMIC DNA]</scope>
    <source>
        <strain evidence="1 2">NBRC 106168</strain>
    </source>
</reference>
<keyword evidence="2" id="KW-1185">Reference proteome</keyword>
<evidence type="ECO:0008006" key="3">
    <source>
        <dbReference type="Google" id="ProtNLM"/>
    </source>
</evidence>
<evidence type="ECO:0000313" key="1">
    <source>
        <dbReference type="EMBL" id="GEO21621.1"/>
    </source>
</evidence>